<name>A0A8T4C7Y4_9ARCH</name>
<feature type="transmembrane region" description="Helical" evidence="1">
    <location>
        <begin position="392"/>
        <end position="413"/>
    </location>
</feature>
<protein>
    <submittedName>
        <fullName evidence="2">Uncharacterized protein</fullName>
    </submittedName>
</protein>
<dbReference type="Proteomes" id="UP000774699">
    <property type="component" value="Unassembled WGS sequence"/>
</dbReference>
<keyword evidence="1" id="KW-1133">Transmembrane helix</keyword>
<evidence type="ECO:0000313" key="2">
    <source>
        <dbReference type="EMBL" id="MBM3282427.1"/>
    </source>
</evidence>
<organism evidence="2 3">
    <name type="scientific">Candidatus Iainarchaeum sp</name>
    <dbReference type="NCBI Taxonomy" id="3101447"/>
    <lineage>
        <taxon>Archaea</taxon>
        <taxon>Candidatus Iainarchaeota</taxon>
        <taxon>Candidatus Iainarchaeia</taxon>
        <taxon>Candidatus Iainarchaeales</taxon>
        <taxon>Candidatus Iainarchaeaceae</taxon>
        <taxon>Candidatus Iainarchaeum</taxon>
    </lineage>
</organism>
<dbReference type="EMBL" id="VGJJ01000031">
    <property type="protein sequence ID" value="MBM3282427.1"/>
    <property type="molecule type" value="Genomic_DNA"/>
</dbReference>
<gene>
    <name evidence="2" type="ORF">FJY86_03765</name>
</gene>
<evidence type="ECO:0000256" key="1">
    <source>
        <dbReference type="SAM" id="Phobius"/>
    </source>
</evidence>
<proteinExistence type="predicted"/>
<dbReference type="AlphaFoldDB" id="A0A8T4C7Y4"/>
<reference evidence="2" key="1">
    <citation type="submission" date="2019-03" db="EMBL/GenBank/DDBJ databases">
        <title>Lake Tanganyika Metagenome-Assembled Genomes (MAGs).</title>
        <authorList>
            <person name="Tran P."/>
        </authorList>
    </citation>
    <scope>NUCLEOTIDE SEQUENCE</scope>
    <source>
        <strain evidence="2">M_DeepCast_50m_m2_156</strain>
    </source>
</reference>
<evidence type="ECO:0000313" key="3">
    <source>
        <dbReference type="Proteomes" id="UP000774699"/>
    </source>
</evidence>
<keyword evidence="1" id="KW-0812">Transmembrane</keyword>
<comment type="caution">
    <text evidence="2">The sequence shown here is derived from an EMBL/GenBank/DDBJ whole genome shotgun (WGS) entry which is preliminary data.</text>
</comment>
<keyword evidence="1" id="KW-0472">Membrane</keyword>
<accession>A0A8T4C7Y4</accession>
<sequence length="424" mass="45554">MKGILVIILAILLIPSVLALQGIDAENAVAIGNYLEQGERAVVYKSLPLMNGAVKYWLVSVLQNDAIRTIVPLADKDGVLVPKSVLRTNVISANYLVQRLAVIKTGVPWLVSLTTSNSLDELANAVDNEQFDVDIVAETVPSSSLKLSISSLKGKLATISTEIRSASKSIQDLSARETSLFNVSITVDDALSLPDEYADLFDRMSYLKDSAAEYDNMVSAVKNEIATLNTIDAQEKSQLLGLLSPLGSNQSLSSALSTYTSVSADNAQRVSTEYASLPTKASALEAELDLRVLRVAAYNVLYGEDKSFKTATNFFSLENAAITLLDSSNAELFVNQSALSNLRGAWESAENAFAKRQYSTAKDLGEKAKGFAKQVVNDGVRESSSSALEQNLVSGAALVLGGLAFILIVRFAWSQLKPKPIDES</sequence>